<comment type="caution">
    <text evidence="2">The sequence shown here is derived from an EMBL/GenBank/DDBJ whole genome shotgun (WGS) entry which is preliminary data.</text>
</comment>
<keyword evidence="3" id="KW-1185">Reference proteome</keyword>
<dbReference type="RefSeq" id="XP_056521268.1">
    <property type="nucleotide sequence ID" value="XM_056667672.1"/>
</dbReference>
<feature type="compositionally biased region" description="Basic and acidic residues" evidence="1">
    <location>
        <begin position="1"/>
        <end position="11"/>
    </location>
</feature>
<dbReference type="GeneID" id="81406842"/>
<evidence type="ECO:0000313" key="3">
    <source>
        <dbReference type="Proteomes" id="UP001149079"/>
    </source>
</evidence>
<dbReference type="AlphaFoldDB" id="A0A9W9GVL7"/>
<sequence length="265" mass="29649">MDMRNVSKDRCQQSTKGMPFRAVSKWNQTDKLHRVARLEDSDEHALDQNPSSAPSPPRFYSRTSSNTKTESSSGPKSITTQSHLSPEQQIRGFYNAIVPVMSLVAQTKQLRNEKIASLGEIEDEWISSTIADAENAADDLSVLLKPFWVKQSNCNGWNRDHYNHASKKESWMLLCHSRVETVLGHLHALKVTSGSAVPSGTPVISEISSETQIVSVFEVPSTPATVEKAVPRIIVTQWDGEHDARMDQKDVRTEKRPTNDDIKIL</sequence>
<reference evidence="2" key="2">
    <citation type="journal article" date="2023" name="IMA Fungus">
        <title>Comparative genomic study of the Penicillium genus elucidates a diverse pangenome and 15 lateral gene transfer events.</title>
        <authorList>
            <person name="Petersen C."/>
            <person name="Sorensen T."/>
            <person name="Nielsen M.R."/>
            <person name="Sondergaard T.E."/>
            <person name="Sorensen J.L."/>
            <person name="Fitzpatrick D.A."/>
            <person name="Frisvad J.C."/>
            <person name="Nielsen K.L."/>
        </authorList>
    </citation>
    <scope>NUCLEOTIDE SEQUENCE</scope>
    <source>
        <strain evidence="2">IBT 22155</strain>
    </source>
</reference>
<feature type="compositionally biased region" description="Basic and acidic residues" evidence="1">
    <location>
        <begin position="28"/>
        <end position="46"/>
    </location>
</feature>
<accession>A0A9W9GVL7</accession>
<organism evidence="2 3">
    <name type="scientific">Penicillium bovifimosum</name>
    <dbReference type="NCBI Taxonomy" id="126998"/>
    <lineage>
        <taxon>Eukaryota</taxon>
        <taxon>Fungi</taxon>
        <taxon>Dikarya</taxon>
        <taxon>Ascomycota</taxon>
        <taxon>Pezizomycotina</taxon>
        <taxon>Eurotiomycetes</taxon>
        <taxon>Eurotiomycetidae</taxon>
        <taxon>Eurotiales</taxon>
        <taxon>Aspergillaceae</taxon>
        <taxon>Penicillium</taxon>
    </lineage>
</organism>
<feature type="region of interest" description="Disordered" evidence="1">
    <location>
        <begin position="244"/>
        <end position="265"/>
    </location>
</feature>
<proteinExistence type="predicted"/>
<evidence type="ECO:0000313" key="2">
    <source>
        <dbReference type="EMBL" id="KAJ5130889.1"/>
    </source>
</evidence>
<gene>
    <name evidence="2" type="ORF">N7515_006928</name>
</gene>
<dbReference type="Proteomes" id="UP001149079">
    <property type="component" value="Unassembled WGS sequence"/>
</dbReference>
<feature type="region of interest" description="Disordered" evidence="1">
    <location>
        <begin position="1"/>
        <end position="85"/>
    </location>
</feature>
<dbReference type="OrthoDB" id="4364947at2759"/>
<name>A0A9W9GVL7_9EURO</name>
<protein>
    <submittedName>
        <fullName evidence="2">Uncharacterized protein</fullName>
    </submittedName>
</protein>
<feature type="compositionally biased region" description="Polar residues" evidence="1">
    <location>
        <begin position="61"/>
        <end position="85"/>
    </location>
</feature>
<evidence type="ECO:0000256" key="1">
    <source>
        <dbReference type="SAM" id="MobiDB-lite"/>
    </source>
</evidence>
<reference evidence="2" key="1">
    <citation type="submission" date="2022-11" db="EMBL/GenBank/DDBJ databases">
        <authorList>
            <person name="Petersen C."/>
        </authorList>
    </citation>
    <scope>NUCLEOTIDE SEQUENCE</scope>
    <source>
        <strain evidence="2">IBT 22155</strain>
    </source>
</reference>
<dbReference type="EMBL" id="JAPQKL010000005">
    <property type="protein sequence ID" value="KAJ5130889.1"/>
    <property type="molecule type" value="Genomic_DNA"/>
</dbReference>